<dbReference type="RefSeq" id="XP_033778362.1">
    <property type="nucleotide sequence ID" value="XM_033922471.1"/>
</dbReference>
<dbReference type="Proteomes" id="UP000515159">
    <property type="component" value="Chromosome 15"/>
</dbReference>
<protein>
    <submittedName>
        <fullName evidence="3">Uncharacterized protein LOC117349253</fullName>
    </submittedName>
</protein>
<dbReference type="InterPro" id="IPR035969">
    <property type="entry name" value="Rab-GAP_TBC_sf"/>
</dbReference>
<dbReference type="InParanoid" id="A0A6P8NQ38"/>
<evidence type="ECO:0000313" key="2">
    <source>
        <dbReference type="Proteomes" id="UP000515159"/>
    </source>
</evidence>
<feature type="region of interest" description="Disordered" evidence="1">
    <location>
        <begin position="1"/>
        <end position="23"/>
    </location>
</feature>
<dbReference type="SUPFAM" id="SSF47923">
    <property type="entry name" value="Ypt/Rab-GAP domain of gyp1p"/>
    <property type="match status" value="1"/>
</dbReference>
<sequence>MDKPRVSSRHHHKRSQGSKPFSNMSWLDSSLKETLLPGKPWHKVLDKLEVTLADKLKNRLQDPRERQMIFQLLGQHFVQRYFHDYPNQPSLLSSPNLSRIARKKLEEDTWIWLQEQCTQTAIGLHYQLQSDGDTEELAPEMLSFVNDTYNLVTTEMERHLATLEAKQKDLGSTEDQATTAWFSSWTLLTRKRPKSVESKDLHLMMHRHPVFHLDKKGQKNIHPKLSLPVLNCSDSDILGESLCAILSSDHECWPAVFERLSGKLLPYTLRWFIWIEKLLQCERKLNGSNVRRNVEKEVREKFGRTVAHRLTELKLRSATRSPISGLIENAVIEVYENTSCMQLFATNEHMILETSKTLNILYVHSGTYKPYLIHWLFPLQVALKQNLPTAEHPYELAMYLHFLIQHLFPSWLEISAMAERVMSLLEIEDNEFFAHLQHSVRKQVTFDPKDFLVEMTGQKGEKAQKVHTTSDKMDLSHCLRGELTPSPIIFLKKWMGEGFVSILDLPAVWLIWDQMYMQDWNRKVMENFCVAILMLLKNPFMAANDYSSIRQVFLFHGYHLLTSDIQRAWIHLQQGGLAADIPGFNRLNERRHFSLVSVLPEVSVGSRQILPVGVKDVLLKLVLPVSSAEKSYDTWLNEFDPLAVKLRVSVFYGCVKLRSKMGSIQPSLLTMNKGKATAITLKFNETWTFNTLDPSEFTDVAHTDVNPYMVLAVIYSREANDSLTLGWAKVEAFKEEPIVTRGAWSPRETTLHLLLHPGKEPYNIIDDNIGYSIKGRHLYEESSLTLSNIHLTVFDPLKEEERETSTQMRDERVLDQELPFPYAFWIPHNESTFLPYSTPVNHPFDLYIDALHYIPDNATITKVTGQLINSGLDNLPDIIAFPVLNSSFRNPTFQYCVAINVDNPKAMNSNTFLLLQVSTVDYDSAEVVTLGNCMIRVFNEERKLNVGGFQLRLRLEMPSKKTRSLTPSAFNHCPVLSCCTLLIRFLPHTQAS</sequence>
<keyword evidence="2" id="KW-1185">Reference proteome</keyword>
<organism evidence="2 3">
    <name type="scientific">Geotrypetes seraphini</name>
    <name type="common">Gaboon caecilian</name>
    <name type="synonym">Caecilia seraphini</name>
    <dbReference type="NCBI Taxonomy" id="260995"/>
    <lineage>
        <taxon>Eukaryota</taxon>
        <taxon>Metazoa</taxon>
        <taxon>Chordata</taxon>
        <taxon>Craniata</taxon>
        <taxon>Vertebrata</taxon>
        <taxon>Euteleostomi</taxon>
        <taxon>Amphibia</taxon>
        <taxon>Gymnophiona</taxon>
        <taxon>Geotrypetes</taxon>
    </lineage>
</organism>
<dbReference type="Gene3D" id="1.10.472.80">
    <property type="entry name" value="Ypt/Rab-GAP domain of gyp1p, domain 3"/>
    <property type="match status" value="1"/>
</dbReference>
<dbReference type="GeneID" id="117349253"/>
<evidence type="ECO:0000256" key="1">
    <source>
        <dbReference type="SAM" id="MobiDB-lite"/>
    </source>
</evidence>
<accession>A0A6P8NQ38</accession>
<reference evidence="3" key="1">
    <citation type="submission" date="2025-08" db="UniProtKB">
        <authorList>
            <consortium name="RefSeq"/>
        </authorList>
    </citation>
    <scope>IDENTIFICATION</scope>
</reference>
<gene>
    <name evidence="3" type="primary">LOC117349253</name>
</gene>
<proteinExistence type="predicted"/>
<dbReference type="OrthoDB" id="9896729at2759"/>
<name>A0A6P8NQ38_GEOSA</name>
<dbReference type="KEGG" id="gsh:117349253"/>
<feature type="compositionally biased region" description="Basic residues" evidence="1">
    <location>
        <begin position="1"/>
        <end position="16"/>
    </location>
</feature>
<dbReference type="AlphaFoldDB" id="A0A6P8NQ38"/>
<evidence type="ECO:0000313" key="3">
    <source>
        <dbReference type="RefSeq" id="XP_033778362.1"/>
    </source>
</evidence>